<dbReference type="EMBL" id="BLAE01000012">
    <property type="protein sequence ID" value="GES08836.1"/>
    <property type="molecule type" value="Genomic_DNA"/>
</dbReference>
<sequence>MAKEPENERRWLLLVYRVPSQSSKARVAVWRDLKRLGALYLQQAVCVLPDREELRVALDRVRERIAELEGSSHFFVLDDVDEREHRQILEGFRANSAKEYDEIVEECETKFFKEIEFERYRENYTFEEAEEIRQDLEKLRRWLRKVEGRDWVGAPGREHARDRVAECERLLEEFEADVADRVGEAG</sequence>
<dbReference type="OrthoDB" id="3790780at2"/>
<dbReference type="Proteomes" id="UP000331127">
    <property type="component" value="Unassembled WGS sequence"/>
</dbReference>
<dbReference type="RefSeq" id="WP_155354428.1">
    <property type="nucleotide sequence ID" value="NZ_BAAAHL010000060.1"/>
</dbReference>
<reference evidence="3 4" key="1">
    <citation type="submission" date="2019-10" db="EMBL/GenBank/DDBJ databases">
        <title>Whole genome shotgun sequence of Acrocarpospora macrocephala NBRC 16266.</title>
        <authorList>
            <person name="Ichikawa N."/>
            <person name="Kimura A."/>
            <person name="Kitahashi Y."/>
            <person name="Komaki H."/>
            <person name="Oguchi A."/>
        </authorList>
    </citation>
    <scope>NUCLEOTIDE SEQUENCE [LARGE SCALE GENOMIC DNA]</scope>
    <source>
        <strain evidence="3 4">NBRC 16266</strain>
    </source>
</reference>
<protein>
    <recommendedName>
        <fullName evidence="2">ChrB N-terminal domain-containing protein</fullName>
    </recommendedName>
</protein>
<proteinExistence type="predicted"/>
<gene>
    <name evidence="3" type="ORF">Amac_024320</name>
</gene>
<evidence type="ECO:0000256" key="1">
    <source>
        <dbReference type="SAM" id="Coils"/>
    </source>
</evidence>
<feature type="coiled-coil region" evidence="1">
    <location>
        <begin position="129"/>
        <end position="177"/>
    </location>
</feature>
<feature type="domain" description="ChrB N-terminal" evidence="2">
    <location>
        <begin position="26"/>
        <end position="180"/>
    </location>
</feature>
<keyword evidence="4" id="KW-1185">Reference proteome</keyword>
<dbReference type="Pfam" id="PF20229">
    <property type="entry name" value="ChrB_N"/>
    <property type="match status" value="1"/>
</dbReference>
<evidence type="ECO:0000259" key="2">
    <source>
        <dbReference type="Pfam" id="PF20229"/>
    </source>
</evidence>
<organism evidence="3 4">
    <name type="scientific">Acrocarpospora macrocephala</name>
    <dbReference type="NCBI Taxonomy" id="150177"/>
    <lineage>
        <taxon>Bacteria</taxon>
        <taxon>Bacillati</taxon>
        <taxon>Actinomycetota</taxon>
        <taxon>Actinomycetes</taxon>
        <taxon>Streptosporangiales</taxon>
        <taxon>Streptosporangiaceae</taxon>
        <taxon>Acrocarpospora</taxon>
    </lineage>
</organism>
<evidence type="ECO:0000313" key="3">
    <source>
        <dbReference type="EMBL" id="GES08836.1"/>
    </source>
</evidence>
<accession>A0A5M3WJM9</accession>
<evidence type="ECO:0000313" key="4">
    <source>
        <dbReference type="Proteomes" id="UP000331127"/>
    </source>
</evidence>
<comment type="caution">
    <text evidence="3">The sequence shown here is derived from an EMBL/GenBank/DDBJ whole genome shotgun (WGS) entry which is preliminary data.</text>
</comment>
<keyword evidence="1" id="KW-0175">Coiled coil</keyword>
<dbReference type="AlphaFoldDB" id="A0A5M3WJM9"/>
<name>A0A5M3WJM9_9ACTN</name>
<dbReference type="InterPro" id="IPR046858">
    <property type="entry name" value="ChrB_N"/>
</dbReference>